<dbReference type="PANTHER" id="PTHR31871:SF5">
    <property type="entry name" value="TRANSMEMBRANE PROTEIN"/>
    <property type="match status" value="1"/>
</dbReference>
<dbReference type="PANTHER" id="PTHR31871">
    <property type="entry name" value="OS02G0137100 PROTEIN"/>
    <property type="match status" value="1"/>
</dbReference>
<dbReference type="Proteomes" id="UP000233551">
    <property type="component" value="Unassembled WGS sequence"/>
</dbReference>
<dbReference type="InterPro" id="IPR006476">
    <property type="entry name" value="CHP01589_pln"/>
</dbReference>
<proteinExistence type="predicted"/>
<protein>
    <submittedName>
        <fullName evidence="1">Uncharacterized protein</fullName>
    </submittedName>
</protein>
<comment type="caution">
    <text evidence="1">The sequence shown here is derived from an EMBL/GenBank/DDBJ whole genome shotgun (WGS) entry which is preliminary data.</text>
</comment>
<dbReference type="Pfam" id="PF09713">
    <property type="entry name" value="A_thal_3526"/>
    <property type="match status" value="1"/>
</dbReference>
<reference evidence="1 2" key="1">
    <citation type="submission" date="2017-11" db="EMBL/GenBank/DDBJ databases">
        <title>De-novo sequencing of pomegranate (Punica granatum L.) genome.</title>
        <authorList>
            <person name="Akparov Z."/>
            <person name="Amiraslanov A."/>
            <person name="Hajiyeva S."/>
            <person name="Abbasov M."/>
            <person name="Kaur K."/>
            <person name="Hamwieh A."/>
            <person name="Solovyev V."/>
            <person name="Salamov A."/>
            <person name="Braich B."/>
            <person name="Kosarev P."/>
            <person name="Mahmoud A."/>
            <person name="Hajiyev E."/>
            <person name="Babayeva S."/>
            <person name="Izzatullayeva V."/>
            <person name="Mammadov A."/>
            <person name="Mammadov A."/>
            <person name="Sharifova S."/>
            <person name="Ojaghi J."/>
            <person name="Eynullazada K."/>
            <person name="Bayramov B."/>
            <person name="Abdulazimova A."/>
            <person name="Shahmuradov I."/>
        </authorList>
    </citation>
    <scope>NUCLEOTIDE SEQUENCE [LARGE SCALE GENOMIC DNA]</scope>
    <source>
        <strain evidence="2">cv. AG2017</strain>
        <tissue evidence="1">Leaf</tissue>
    </source>
</reference>
<dbReference type="EMBL" id="PGOL01003139">
    <property type="protein sequence ID" value="PKI42670.1"/>
    <property type="molecule type" value="Genomic_DNA"/>
</dbReference>
<evidence type="ECO:0000313" key="1">
    <source>
        <dbReference type="EMBL" id="PKI42670.1"/>
    </source>
</evidence>
<organism evidence="1 2">
    <name type="scientific">Punica granatum</name>
    <name type="common">Pomegranate</name>
    <dbReference type="NCBI Taxonomy" id="22663"/>
    <lineage>
        <taxon>Eukaryota</taxon>
        <taxon>Viridiplantae</taxon>
        <taxon>Streptophyta</taxon>
        <taxon>Embryophyta</taxon>
        <taxon>Tracheophyta</taxon>
        <taxon>Spermatophyta</taxon>
        <taxon>Magnoliopsida</taxon>
        <taxon>eudicotyledons</taxon>
        <taxon>Gunneridae</taxon>
        <taxon>Pentapetalae</taxon>
        <taxon>rosids</taxon>
        <taxon>malvids</taxon>
        <taxon>Myrtales</taxon>
        <taxon>Lythraceae</taxon>
        <taxon>Punica</taxon>
    </lineage>
</organism>
<keyword evidence="2" id="KW-1185">Reference proteome</keyword>
<name>A0A2I0IG49_PUNGR</name>
<dbReference type="STRING" id="22663.A0A2I0IG49"/>
<sequence length="103" mass="12507">MHHNLRRRGHPIVPCLCCHPQSYIRLVQHLIERCLMLHMSRDQCIKALEERAGIRPLVTLTVWRELLKENRDFFWAYFQAISHRPFAGRHFRNLRQTTKRRHG</sequence>
<dbReference type="NCBIfam" id="TIGR01589">
    <property type="entry name" value="A_thal_3526"/>
    <property type="match status" value="1"/>
</dbReference>
<accession>A0A2I0IG49</accession>
<evidence type="ECO:0000313" key="2">
    <source>
        <dbReference type="Proteomes" id="UP000233551"/>
    </source>
</evidence>
<dbReference type="AlphaFoldDB" id="A0A2I0IG49"/>
<gene>
    <name evidence="1" type="ORF">CRG98_036952</name>
</gene>